<dbReference type="AlphaFoldDB" id="A0A0L8FXL7"/>
<gene>
    <name evidence="1" type="ORF">OCBIM_22005047mg</name>
</gene>
<sequence length="64" mass="7091">MLEHYHGGGHAKFSGITENMRIGLRLGRHTDGGGDTHNYCSVTSLISFAIIWNSLKFTHTHTHA</sequence>
<proteinExistence type="predicted"/>
<reference evidence="1" key="1">
    <citation type="submission" date="2015-07" db="EMBL/GenBank/DDBJ databases">
        <title>MeaNS - Measles Nucleotide Surveillance Program.</title>
        <authorList>
            <person name="Tran T."/>
            <person name="Druce J."/>
        </authorList>
    </citation>
    <scope>NUCLEOTIDE SEQUENCE</scope>
    <source>
        <strain evidence="1">UCB-OBI-ISO-001</strain>
        <tissue evidence="1">Gonad</tissue>
    </source>
</reference>
<evidence type="ECO:0000313" key="1">
    <source>
        <dbReference type="EMBL" id="KOF69418.1"/>
    </source>
</evidence>
<accession>A0A0L8FXL7</accession>
<dbReference type="EMBL" id="KQ425504">
    <property type="protein sequence ID" value="KOF69418.1"/>
    <property type="molecule type" value="Genomic_DNA"/>
</dbReference>
<name>A0A0L8FXL7_OCTBM</name>
<protein>
    <submittedName>
        <fullName evidence="1">Uncharacterized protein</fullName>
    </submittedName>
</protein>
<organism evidence="1">
    <name type="scientific">Octopus bimaculoides</name>
    <name type="common">California two-spotted octopus</name>
    <dbReference type="NCBI Taxonomy" id="37653"/>
    <lineage>
        <taxon>Eukaryota</taxon>
        <taxon>Metazoa</taxon>
        <taxon>Spiralia</taxon>
        <taxon>Lophotrochozoa</taxon>
        <taxon>Mollusca</taxon>
        <taxon>Cephalopoda</taxon>
        <taxon>Coleoidea</taxon>
        <taxon>Octopodiformes</taxon>
        <taxon>Octopoda</taxon>
        <taxon>Incirrata</taxon>
        <taxon>Octopodidae</taxon>
        <taxon>Octopus</taxon>
    </lineage>
</organism>